<evidence type="ECO:0000256" key="3">
    <source>
        <dbReference type="ARBA" id="ARBA00022692"/>
    </source>
</evidence>
<feature type="transmembrane region" description="Helical" evidence="6">
    <location>
        <begin position="129"/>
        <end position="160"/>
    </location>
</feature>
<protein>
    <submittedName>
        <fullName evidence="8">Cytochrome c-type biogenesis protein</fullName>
    </submittedName>
</protein>
<comment type="similarity">
    <text evidence="2">Belongs to the DsbD family.</text>
</comment>
<evidence type="ECO:0000256" key="5">
    <source>
        <dbReference type="ARBA" id="ARBA00023136"/>
    </source>
</evidence>
<evidence type="ECO:0000313" key="8">
    <source>
        <dbReference type="EMBL" id="SKA12895.1"/>
    </source>
</evidence>
<dbReference type="InterPro" id="IPR003834">
    <property type="entry name" value="Cyt_c_assmbl_TM_dom"/>
</dbReference>
<feature type="domain" description="Cytochrome C biogenesis protein transmembrane" evidence="7">
    <location>
        <begin position="9"/>
        <end position="225"/>
    </location>
</feature>
<dbReference type="EMBL" id="FUWM01000049">
    <property type="protein sequence ID" value="SKA12895.1"/>
    <property type="molecule type" value="Genomic_DNA"/>
</dbReference>
<evidence type="ECO:0000256" key="6">
    <source>
        <dbReference type="SAM" id="Phobius"/>
    </source>
</evidence>
<reference evidence="9" key="1">
    <citation type="submission" date="2017-02" db="EMBL/GenBank/DDBJ databases">
        <authorList>
            <person name="Varghese N."/>
            <person name="Submissions S."/>
        </authorList>
    </citation>
    <scope>NUCLEOTIDE SEQUENCE [LARGE SCALE GENOMIC DNA]</scope>
    <source>
        <strain evidence="9">ATCC BAA-73</strain>
    </source>
</reference>
<feature type="transmembrane region" description="Helical" evidence="6">
    <location>
        <begin position="6"/>
        <end position="35"/>
    </location>
</feature>
<feature type="transmembrane region" description="Helical" evidence="6">
    <location>
        <begin position="95"/>
        <end position="117"/>
    </location>
</feature>
<dbReference type="GO" id="GO:0017004">
    <property type="term" value="P:cytochrome complex assembly"/>
    <property type="evidence" value="ECO:0007669"/>
    <property type="project" value="InterPro"/>
</dbReference>
<gene>
    <name evidence="8" type="ORF">SAMN02745118_02866</name>
</gene>
<dbReference type="GO" id="GO:0016020">
    <property type="term" value="C:membrane"/>
    <property type="evidence" value="ECO:0007669"/>
    <property type="project" value="UniProtKB-SubCell"/>
</dbReference>
<feature type="transmembrane region" description="Helical" evidence="6">
    <location>
        <begin position="56"/>
        <end position="75"/>
    </location>
</feature>
<keyword evidence="3 6" id="KW-0812">Transmembrane</keyword>
<evidence type="ECO:0000256" key="4">
    <source>
        <dbReference type="ARBA" id="ARBA00022989"/>
    </source>
</evidence>
<proteinExistence type="inferred from homology"/>
<dbReference type="PANTHER" id="PTHR31272:SF4">
    <property type="entry name" value="CYTOCHROME C-TYPE BIOGENESIS PROTEIN HI_1454-RELATED"/>
    <property type="match status" value="1"/>
</dbReference>
<dbReference type="InterPro" id="IPR051790">
    <property type="entry name" value="Cytochrome_c-biogenesis_DsbD"/>
</dbReference>
<keyword evidence="4 6" id="KW-1133">Transmembrane helix</keyword>
<organism evidence="8 9">
    <name type="scientific">Selenihalanaerobacter shriftii</name>
    <dbReference type="NCBI Taxonomy" id="142842"/>
    <lineage>
        <taxon>Bacteria</taxon>
        <taxon>Bacillati</taxon>
        <taxon>Bacillota</taxon>
        <taxon>Clostridia</taxon>
        <taxon>Halanaerobiales</taxon>
        <taxon>Halobacteroidaceae</taxon>
        <taxon>Selenihalanaerobacter</taxon>
    </lineage>
</organism>
<dbReference type="PANTHER" id="PTHR31272">
    <property type="entry name" value="CYTOCHROME C-TYPE BIOGENESIS PROTEIN HI_1454-RELATED"/>
    <property type="match status" value="1"/>
</dbReference>
<evidence type="ECO:0000259" key="7">
    <source>
        <dbReference type="Pfam" id="PF02683"/>
    </source>
</evidence>
<feature type="transmembrane region" description="Helical" evidence="6">
    <location>
        <begin position="166"/>
        <end position="192"/>
    </location>
</feature>
<keyword evidence="9" id="KW-1185">Reference proteome</keyword>
<sequence>MNGQNVGFLMAFGAGLISFLSPCVLPLIPTYITYLSGVSVDEIKNKQESNRFNKKLYLNSIMFVLGFSAIFILLGMSATFIGRFMLQNQSIIRKISGVIVIIFGLHMTGIIKLSFFYKEKKVHYRPNKVTAISSFLLGMAFSAGWTPCIGPILSSILIYASSSQSLWLGGGLLATYSLGLAVPFLLTAVFINYLSNYLNRLNKYLNKISIVSGIFLIIMGVLIYNNAFQWLSTFTF</sequence>
<dbReference type="RefSeq" id="WP_078811220.1">
    <property type="nucleotide sequence ID" value="NZ_FUWM01000049.1"/>
</dbReference>
<accession>A0A1T4RAE1</accession>
<feature type="transmembrane region" description="Helical" evidence="6">
    <location>
        <begin position="204"/>
        <end position="224"/>
    </location>
</feature>
<evidence type="ECO:0000313" key="9">
    <source>
        <dbReference type="Proteomes" id="UP000190625"/>
    </source>
</evidence>
<keyword evidence="5 6" id="KW-0472">Membrane</keyword>
<comment type="subcellular location">
    <subcellularLocation>
        <location evidence="1">Membrane</location>
        <topology evidence="1">Multi-pass membrane protein</topology>
    </subcellularLocation>
</comment>
<dbReference type="Pfam" id="PF02683">
    <property type="entry name" value="DsbD_TM"/>
    <property type="match status" value="1"/>
</dbReference>
<dbReference type="OrthoDB" id="9809733at2"/>
<dbReference type="AlphaFoldDB" id="A0A1T4RAE1"/>
<dbReference type="Proteomes" id="UP000190625">
    <property type="component" value="Unassembled WGS sequence"/>
</dbReference>
<name>A0A1T4RAE1_9FIRM</name>
<evidence type="ECO:0000256" key="1">
    <source>
        <dbReference type="ARBA" id="ARBA00004141"/>
    </source>
</evidence>
<dbReference type="STRING" id="142842.SAMN02745118_02866"/>
<evidence type="ECO:0000256" key="2">
    <source>
        <dbReference type="ARBA" id="ARBA00006143"/>
    </source>
</evidence>